<comment type="similarity">
    <text evidence="1 15">Belongs to the helicase family. RecG subfamily.</text>
</comment>
<name>A0A4P8XU87_9FIRM</name>
<dbReference type="Gene3D" id="2.40.50.140">
    <property type="entry name" value="Nucleic acid-binding proteins"/>
    <property type="match status" value="1"/>
</dbReference>
<keyword evidence="9 15" id="KW-0233">DNA recombination</keyword>
<dbReference type="GO" id="GO:0016887">
    <property type="term" value="F:ATP hydrolysis activity"/>
    <property type="evidence" value="ECO:0007669"/>
    <property type="project" value="RHEA"/>
</dbReference>
<dbReference type="GO" id="GO:0006281">
    <property type="term" value="P:DNA repair"/>
    <property type="evidence" value="ECO:0007669"/>
    <property type="project" value="UniProtKB-UniRule"/>
</dbReference>
<dbReference type="PANTHER" id="PTHR47964">
    <property type="entry name" value="ATP-DEPENDENT DNA HELICASE HOMOLOG RECG, CHLOROPLASTIC"/>
    <property type="match status" value="1"/>
</dbReference>
<keyword evidence="19" id="KW-1185">Reference proteome</keyword>
<evidence type="ECO:0000313" key="18">
    <source>
        <dbReference type="EMBL" id="QCT05904.1"/>
    </source>
</evidence>
<dbReference type="InterPro" id="IPR011545">
    <property type="entry name" value="DEAD/DEAH_box_helicase_dom"/>
</dbReference>
<keyword evidence="11" id="KW-0413">Isomerase</keyword>
<dbReference type="InterPro" id="IPR014001">
    <property type="entry name" value="Helicase_ATP-bd"/>
</dbReference>
<evidence type="ECO:0000256" key="7">
    <source>
        <dbReference type="ARBA" id="ARBA00022840"/>
    </source>
</evidence>
<dbReference type="EC" id="5.6.2.4" evidence="13 15"/>
<comment type="catalytic activity">
    <reaction evidence="12 15">
        <text>Couples ATP hydrolysis with the unwinding of duplex DNA by translocating in the 3'-5' direction.</text>
        <dbReference type="EC" id="5.6.2.4"/>
    </reaction>
</comment>
<dbReference type="GO" id="GO:0043138">
    <property type="term" value="F:3'-5' DNA helicase activity"/>
    <property type="evidence" value="ECO:0007669"/>
    <property type="project" value="UniProtKB-EC"/>
</dbReference>
<keyword evidence="8" id="KW-0238">DNA-binding</keyword>
<keyword evidence="10 15" id="KW-0234">DNA repair</keyword>
<dbReference type="Proteomes" id="UP000301475">
    <property type="component" value="Chromosome"/>
</dbReference>
<organism evidence="18 19">
    <name type="scientific">Ruminococcus bovis</name>
    <dbReference type="NCBI Taxonomy" id="2564099"/>
    <lineage>
        <taxon>Bacteria</taxon>
        <taxon>Bacillati</taxon>
        <taxon>Bacillota</taxon>
        <taxon>Clostridia</taxon>
        <taxon>Eubacteriales</taxon>
        <taxon>Oscillospiraceae</taxon>
        <taxon>Ruminococcus</taxon>
    </lineage>
</organism>
<dbReference type="PANTHER" id="PTHR47964:SF1">
    <property type="entry name" value="ATP-DEPENDENT DNA HELICASE HOMOLOG RECG, CHLOROPLASTIC"/>
    <property type="match status" value="1"/>
</dbReference>
<dbReference type="Gene3D" id="3.40.50.300">
    <property type="entry name" value="P-loop containing nucleotide triphosphate hydrolases"/>
    <property type="match status" value="2"/>
</dbReference>
<dbReference type="InterPro" id="IPR001650">
    <property type="entry name" value="Helicase_C-like"/>
</dbReference>
<evidence type="ECO:0000259" key="16">
    <source>
        <dbReference type="PROSITE" id="PS51192"/>
    </source>
</evidence>
<evidence type="ECO:0000256" key="9">
    <source>
        <dbReference type="ARBA" id="ARBA00023172"/>
    </source>
</evidence>
<dbReference type="InterPro" id="IPR012340">
    <property type="entry name" value="NA-bd_OB-fold"/>
</dbReference>
<dbReference type="InterPro" id="IPR027417">
    <property type="entry name" value="P-loop_NTPase"/>
</dbReference>
<evidence type="ECO:0000259" key="17">
    <source>
        <dbReference type="PROSITE" id="PS51194"/>
    </source>
</evidence>
<evidence type="ECO:0000256" key="13">
    <source>
        <dbReference type="ARBA" id="ARBA00034808"/>
    </source>
</evidence>
<keyword evidence="3 15" id="KW-0547">Nucleotide-binding</keyword>
<gene>
    <name evidence="18" type="primary">recG</name>
    <name evidence="18" type="ORF">E5Z56_00325</name>
</gene>
<dbReference type="InterPro" id="IPR045562">
    <property type="entry name" value="RecG_dom3_C"/>
</dbReference>
<dbReference type="SUPFAM" id="SSF52540">
    <property type="entry name" value="P-loop containing nucleoside triphosphate hydrolases"/>
    <property type="match status" value="2"/>
</dbReference>
<dbReference type="RefSeq" id="WP_138156008.1">
    <property type="nucleotide sequence ID" value="NZ_CP039381.1"/>
</dbReference>
<evidence type="ECO:0000256" key="1">
    <source>
        <dbReference type="ARBA" id="ARBA00007504"/>
    </source>
</evidence>
<evidence type="ECO:0000256" key="14">
    <source>
        <dbReference type="ARBA" id="ARBA00048988"/>
    </source>
</evidence>
<dbReference type="AlphaFoldDB" id="A0A4P8XU87"/>
<dbReference type="CDD" id="cd04488">
    <property type="entry name" value="RecG_wedge_OBF"/>
    <property type="match status" value="1"/>
</dbReference>
<feature type="domain" description="Helicase ATP-binding" evidence="16">
    <location>
        <begin position="271"/>
        <end position="432"/>
    </location>
</feature>
<dbReference type="PROSITE" id="PS51194">
    <property type="entry name" value="HELICASE_CTER"/>
    <property type="match status" value="1"/>
</dbReference>
<accession>A0A4P8XU87</accession>
<dbReference type="NCBIfam" id="NF008165">
    <property type="entry name" value="PRK10917.1-3"/>
    <property type="match status" value="1"/>
</dbReference>
<dbReference type="InterPro" id="IPR004609">
    <property type="entry name" value="ATP-dep_DNA_helicase_RecG"/>
</dbReference>
<dbReference type="GO" id="GO:0006310">
    <property type="term" value="P:DNA recombination"/>
    <property type="evidence" value="ECO:0007669"/>
    <property type="project" value="UniProtKB-UniRule"/>
</dbReference>
<dbReference type="EMBL" id="CP039381">
    <property type="protein sequence ID" value="QCT05904.1"/>
    <property type="molecule type" value="Genomic_DNA"/>
</dbReference>
<reference evidence="18 19" key="1">
    <citation type="submission" date="2019-04" db="EMBL/GenBank/DDBJ databases">
        <authorList>
            <person name="Embree M."/>
            <person name="Gaffney J.R."/>
        </authorList>
    </citation>
    <scope>NUCLEOTIDE SEQUENCE [LARGE SCALE GENOMIC DNA]</scope>
    <source>
        <strain evidence="18 19">JE7A12</strain>
    </source>
</reference>
<evidence type="ECO:0000256" key="10">
    <source>
        <dbReference type="ARBA" id="ARBA00023204"/>
    </source>
</evidence>
<dbReference type="KEGG" id="ruj:E5Z56_00325"/>
<dbReference type="SMART" id="SM00487">
    <property type="entry name" value="DEXDc"/>
    <property type="match status" value="1"/>
</dbReference>
<comment type="catalytic activity">
    <reaction evidence="14 15">
        <text>ATP + H2O = ADP + phosphate + H(+)</text>
        <dbReference type="Rhea" id="RHEA:13065"/>
        <dbReference type="ChEBI" id="CHEBI:15377"/>
        <dbReference type="ChEBI" id="CHEBI:15378"/>
        <dbReference type="ChEBI" id="CHEBI:30616"/>
        <dbReference type="ChEBI" id="CHEBI:43474"/>
        <dbReference type="ChEBI" id="CHEBI:456216"/>
        <dbReference type="EC" id="5.6.2.4"/>
    </reaction>
</comment>
<evidence type="ECO:0000313" key="19">
    <source>
        <dbReference type="Proteomes" id="UP000301475"/>
    </source>
</evidence>
<dbReference type="InterPro" id="IPR033454">
    <property type="entry name" value="RecG_wedge"/>
</dbReference>
<dbReference type="OrthoDB" id="9804325at2"/>
<evidence type="ECO:0000256" key="6">
    <source>
        <dbReference type="ARBA" id="ARBA00022806"/>
    </source>
</evidence>
<dbReference type="SMART" id="SM00490">
    <property type="entry name" value="HELICc"/>
    <property type="match status" value="1"/>
</dbReference>
<feature type="domain" description="Helicase C-terminal" evidence="17">
    <location>
        <begin position="441"/>
        <end position="614"/>
    </location>
</feature>
<dbReference type="Pfam" id="PF00271">
    <property type="entry name" value="Helicase_C"/>
    <property type="match status" value="1"/>
</dbReference>
<evidence type="ECO:0000256" key="4">
    <source>
        <dbReference type="ARBA" id="ARBA00022763"/>
    </source>
</evidence>
<evidence type="ECO:0000256" key="2">
    <source>
        <dbReference type="ARBA" id="ARBA00017846"/>
    </source>
</evidence>
<evidence type="ECO:0000256" key="11">
    <source>
        <dbReference type="ARBA" id="ARBA00023235"/>
    </source>
</evidence>
<dbReference type="InterPro" id="IPR047112">
    <property type="entry name" value="RecG/Mfd"/>
</dbReference>
<evidence type="ECO:0000256" key="5">
    <source>
        <dbReference type="ARBA" id="ARBA00022801"/>
    </source>
</evidence>
<evidence type="ECO:0000256" key="15">
    <source>
        <dbReference type="RuleBase" id="RU363016"/>
    </source>
</evidence>
<dbReference type="CDD" id="cd17992">
    <property type="entry name" value="DEXHc_RecG"/>
    <property type="match status" value="1"/>
</dbReference>
<evidence type="ECO:0000256" key="8">
    <source>
        <dbReference type="ARBA" id="ARBA00023125"/>
    </source>
</evidence>
<protein>
    <recommendedName>
        <fullName evidence="2 15">ATP-dependent DNA helicase RecG</fullName>
        <ecNumber evidence="13 15">5.6.2.4</ecNumber>
    </recommendedName>
</protein>
<keyword evidence="4 15" id="KW-0227">DNA damage</keyword>
<comment type="function">
    <text evidence="15">Plays a critical role in recombination and DNA repair. Helps process Holliday junction intermediates to mature products by catalyzing branch migration. Has replication fork regression activity, unwinds stalled or blocked replication forks to make a HJ that can be resolved. Has a DNA unwinding activity characteristic of a DNA helicase with 3'-5' polarity.</text>
</comment>
<dbReference type="PROSITE" id="PS51192">
    <property type="entry name" value="HELICASE_ATP_BIND_1"/>
    <property type="match status" value="1"/>
</dbReference>
<evidence type="ECO:0000256" key="12">
    <source>
        <dbReference type="ARBA" id="ARBA00034617"/>
    </source>
</evidence>
<keyword evidence="6 15" id="KW-0347">Helicase</keyword>
<dbReference type="GO" id="GO:0003677">
    <property type="term" value="F:DNA binding"/>
    <property type="evidence" value="ECO:0007669"/>
    <property type="project" value="UniProtKB-KW"/>
</dbReference>
<dbReference type="Pfam" id="PF17191">
    <property type="entry name" value="RecG_wedge"/>
    <property type="match status" value="1"/>
</dbReference>
<dbReference type="SUPFAM" id="SSF50249">
    <property type="entry name" value="Nucleic acid-binding proteins"/>
    <property type="match status" value="1"/>
</dbReference>
<keyword evidence="7 15" id="KW-0067">ATP-binding</keyword>
<dbReference type="Pfam" id="PF19833">
    <property type="entry name" value="RecG_dom3_C"/>
    <property type="match status" value="1"/>
</dbReference>
<dbReference type="Pfam" id="PF00270">
    <property type="entry name" value="DEAD"/>
    <property type="match status" value="1"/>
</dbReference>
<dbReference type="NCBIfam" id="TIGR00643">
    <property type="entry name" value="recG"/>
    <property type="match status" value="1"/>
</dbReference>
<evidence type="ECO:0000256" key="3">
    <source>
        <dbReference type="ARBA" id="ARBA00022741"/>
    </source>
</evidence>
<dbReference type="GO" id="GO:0005524">
    <property type="term" value="F:ATP binding"/>
    <property type="evidence" value="ECO:0007669"/>
    <property type="project" value="UniProtKB-KW"/>
</dbReference>
<dbReference type="NCBIfam" id="NF008168">
    <property type="entry name" value="PRK10917.2-2"/>
    <property type="match status" value="1"/>
</dbReference>
<proteinExistence type="inferred from homology"/>
<keyword evidence="5 15" id="KW-0378">Hydrolase</keyword>
<sequence length="685" mass="76697">MASLFKKKIECLKGIGEKRAELFHNLSVYSVGDLIRYYPRNYEDWSSPTPIKEAEIGINVCIRATVGTAFKVGFARGSGKMICKAMAYDDSGAVTLLYFNNKYISQMIKQNEEYFFFGKITQAKSGLQMIAPTFAKVSDGTSIHPIYPLTAGLNNRIVTDAVKNALDLLPEKVNDPLPQWIRDKYNLQSLDYAIRKIHFPLDSDELYTSRRRLVFEELLVLILGLKFLKSNTKEENGIVLQKNYTDEFLSMLPFNLTNAQKRTIDDCLNDMMNKRSPMNRLVQGDVGSGKTAVASAVAYSVIKNGYQVAFMVPTEILAQQHYESISKLLENTDIKVDLLTGSLTPKNKKLAREKLASGETNLVIGTHALLTKDTEFKSLALAITDEQHRFGVGQRSTLLSKGNHPHLLVMSATPIPRTLGLIIYGDLDISIIDELPPGRQVIDTLLIDGKKRARALGFIKKNVEEGHQCYIVCPLVDESENQMLNLHSAEMYAETLRNHTDFQNINVGLIHGKMKPADKEKVMNDFKDNKIQVLVSTTVIEVGVDVPNANIIMIENAERFGLSQLHQLRGRVGRGSEKSYCILVSDNTTHDTIKRLETMKRTSNGFEIADEDLKLRGPGDFFGEKQHGLPEMKIADLGNMEDLNEAQMCAEEILKKSSDLSEDEYKGIKAEINQLFGRVGGESLN</sequence>